<reference evidence="3" key="1">
    <citation type="journal article" date="2019" name="Int. J. Syst. Evol. Microbiol.">
        <title>The Global Catalogue of Microorganisms (GCM) 10K type strain sequencing project: providing services to taxonomists for standard genome sequencing and annotation.</title>
        <authorList>
            <consortium name="The Broad Institute Genomics Platform"/>
            <consortium name="The Broad Institute Genome Sequencing Center for Infectious Disease"/>
            <person name="Wu L."/>
            <person name="Ma J."/>
        </authorList>
    </citation>
    <scope>NUCLEOTIDE SEQUENCE [LARGE SCALE GENOMIC DNA]</scope>
    <source>
        <strain evidence="3">CGMCC 4.7455</strain>
    </source>
</reference>
<dbReference type="InterPro" id="IPR046241">
    <property type="entry name" value="DUF6274"/>
</dbReference>
<accession>A0ABW4PSN9</accession>
<organism evidence="2 3">
    <name type="scientific">Streptomyces desertarenae</name>
    <dbReference type="NCBI Taxonomy" id="2666184"/>
    <lineage>
        <taxon>Bacteria</taxon>
        <taxon>Bacillati</taxon>
        <taxon>Actinomycetota</taxon>
        <taxon>Actinomycetes</taxon>
        <taxon>Kitasatosporales</taxon>
        <taxon>Streptomycetaceae</taxon>
        <taxon>Streptomyces</taxon>
    </lineage>
</organism>
<dbReference type="EMBL" id="JBHUFU010000026">
    <property type="protein sequence ID" value="MFD1833175.1"/>
    <property type="molecule type" value="Genomic_DNA"/>
</dbReference>
<feature type="compositionally biased region" description="Low complexity" evidence="1">
    <location>
        <begin position="82"/>
        <end position="103"/>
    </location>
</feature>
<evidence type="ECO:0000313" key="2">
    <source>
        <dbReference type="EMBL" id="MFD1833175.1"/>
    </source>
</evidence>
<protein>
    <submittedName>
        <fullName evidence="2">DUF6274 family protein</fullName>
    </submittedName>
</protein>
<feature type="region of interest" description="Disordered" evidence="1">
    <location>
        <begin position="46"/>
        <end position="125"/>
    </location>
</feature>
<comment type="caution">
    <text evidence="2">The sequence shown here is derived from an EMBL/GenBank/DDBJ whole genome shotgun (WGS) entry which is preliminary data.</text>
</comment>
<dbReference type="Proteomes" id="UP001597365">
    <property type="component" value="Unassembled WGS sequence"/>
</dbReference>
<sequence length="125" mass="12699">MPTTPSRPRHETRALLRAHLSAAARYGHDTRHCPICHRLQRLAMEPGDEYRPAPRPEFPAEPSGPPGGAGRLAGVARGDGAGEAVPAGPADSAAPSALVAAPCPGAPREESAGPLPAAVPATAEP</sequence>
<proteinExistence type="predicted"/>
<dbReference type="Pfam" id="PF19790">
    <property type="entry name" value="DUF6274"/>
    <property type="match status" value="1"/>
</dbReference>
<keyword evidence="3" id="KW-1185">Reference proteome</keyword>
<evidence type="ECO:0000256" key="1">
    <source>
        <dbReference type="SAM" id="MobiDB-lite"/>
    </source>
</evidence>
<dbReference type="RefSeq" id="WP_380904783.1">
    <property type="nucleotide sequence ID" value="NZ_JBHUFU010000026.1"/>
</dbReference>
<name>A0ABW4PSN9_9ACTN</name>
<gene>
    <name evidence="2" type="ORF">ACFSJS_26550</name>
</gene>
<feature type="compositionally biased region" description="Gly residues" evidence="1">
    <location>
        <begin position="66"/>
        <end position="81"/>
    </location>
</feature>
<evidence type="ECO:0000313" key="3">
    <source>
        <dbReference type="Proteomes" id="UP001597365"/>
    </source>
</evidence>
<feature type="compositionally biased region" description="Pro residues" evidence="1">
    <location>
        <begin position="55"/>
        <end position="65"/>
    </location>
</feature>